<dbReference type="SUPFAM" id="SSF56112">
    <property type="entry name" value="Protein kinase-like (PK-like)"/>
    <property type="match status" value="1"/>
</dbReference>
<dbReference type="Pfam" id="PF02696">
    <property type="entry name" value="SelO"/>
    <property type="match status" value="1"/>
</dbReference>
<dbReference type="Proteomes" id="UP001304419">
    <property type="component" value="Chromosome 1"/>
</dbReference>
<proteinExistence type="inferred from homology"/>
<keyword evidence="7 8" id="KW-0460">Magnesium</keyword>
<evidence type="ECO:0000256" key="1">
    <source>
        <dbReference type="ARBA" id="ARBA00009747"/>
    </source>
</evidence>
<reference evidence="9 10" key="1">
    <citation type="submission" date="2023-10" db="EMBL/GenBank/DDBJ databases">
        <title>To unveil natural product biosynthetic capacity in Pseudoalteromonas.</title>
        <authorList>
            <person name="Wang J."/>
        </authorList>
    </citation>
    <scope>NUCLEOTIDE SEQUENCE [LARGE SCALE GENOMIC DNA]</scope>
    <source>
        <strain evidence="9 10">DSM 15914</strain>
    </source>
</reference>
<feature type="binding site" evidence="8">
    <location>
        <position position="184"/>
    </location>
    <ligand>
        <name>ATP</name>
        <dbReference type="ChEBI" id="CHEBI:30616"/>
    </ligand>
</feature>
<dbReference type="HAMAP" id="MF_00692">
    <property type="entry name" value="SelO"/>
    <property type="match status" value="1"/>
</dbReference>
<keyword evidence="2 8" id="KW-0808">Transferase</keyword>
<comment type="catalytic activity">
    <reaction evidence="8">
        <text>L-seryl-[protein] + UTP = O-(5'-uridylyl)-L-seryl-[protein] + diphosphate</text>
        <dbReference type="Rhea" id="RHEA:64604"/>
        <dbReference type="Rhea" id="RHEA-COMP:9863"/>
        <dbReference type="Rhea" id="RHEA-COMP:16635"/>
        <dbReference type="ChEBI" id="CHEBI:29999"/>
        <dbReference type="ChEBI" id="CHEBI:33019"/>
        <dbReference type="ChEBI" id="CHEBI:46398"/>
        <dbReference type="ChEBI" id="CHEBI:156051"/>
    </reaction>
</comment>
<evidence type="ECO:0000256" key="6">
    <source>
        <dbReference type="ARBA" id="ARBA00022840"/>
    </source>
</evidence>
<evidence type="ECO:0000313" key="9">
    <source>
        <dbReference type="EMBL" id="WOX28854.1"/>
    </source>
</evidence>
<feature type="binding site" evidence="8">
    <location>
        <position position="94"/>
    </location>
    <ligand>
        <name>ATP</name>
        <dbReference type="ChEBI" id="CHEBI:30616"/>
    </ligand>
</feature>
<comment type="catalytic activity">
    <reaction evidence="8">
        <text>L-tyrosyl-[protein] + UTP = O-(5'-uridylyl)-L-tyrosyl-[protein] + diphosphate</text>
        <dbReference type="Rhea" id="RHEA:83887"/>
        <dbReference type="Rhea" id="RHEA-COMP:10136"/>
        <dbReference type="Rhea" id="RHEA-COMP:20238"/>
        <dbReference type="ChEBI" id="CHEBI:33019"/>
        <dbReference type="ChEBI" id="CHEBI:46398"/>
        <dbReference type="ChEBI" id="CHEBI:46858"/>
        <dbReference type="ChEBI" id="CHEBI:90602"/>
    </reaction>
</comment>
<feature type="binding site" evidence="8">
    <location>
        <position position="264"/>
    </location>
    <ligand>
        <name>ATP</name>
        <dbReference type="ChEBI" id="CHEBI:30616"/>
    </ligand>
</feature>
<feature type="binding site" evidence="8">
    <location>
        <position position="255"/>
    </location>
    <ligand>
        <name>Mg(2+)</name>
        <dbReference type="ChEBI" id="CHEBI:18420"/>
    </ligand>
</feature>
<dbReference type="EMBL" id="CP137578">
    <property type="protein sequence ID" value="WOX28854.1"/>
    <property type="molecule type" value="Genomic_DNA"/>
</dbReference>
<feature type="binding site" evidence="8">
    <location>
        <position position="177"/>
    </location>
    <ligand>
        <name>ATP</name>
        <dbReference type="ChEBI" id="CHEBI:30616"/>
    </ligand>
</feature>
<evidence type="ECO:0000256" key="8">
    <source>
        <dbReference type="HAMAP-Rule" id="MF_00692"/>
    </source>
</evidence>
<dbReference type="InterPro" id="IPR011009">
    <property type="entry name" value="Kinase-like_dom_sf"/>
</dbReference>
<feature type="binding site" evidence="8">
    <location>
        <position position="114"/>
    </location>
    <ligand>
        <name>ATP</name>
        <dbReference type="ChEBI" id="CHEBI:30616"/>
    </ligand>
</feature>
<feature type="binding site" evidence="8">
    <location>
        <position position="93"/>
    </location>
    <ligand>
        <name>ATP</name>
        <dbReference type="ChEBI" id="CHEBI:30616"/>
    </ligand>
</feature>
<keyword evidence="3 8" id="KW-0548">Nucleotidyltransferase</keyword>
<dbReference type="PANTHER" id="PTHR32057">
    <property type="entry name" value="PROTEIN ADENYLYLTRANSFERASE SELO, MITOCHONDRIAL"/>
    <property type="match status" value="1"/>
</dbReference>
<comment type="similarity">
    <text evidence="1 8">Belongs to the SELO family.</text>
</comment>
<feature type="active site" description="Proton acceptor" evidence="8">
    <location>
        <position position="254"/>
    </location>
</feature>
<keyword evidence="4 8" id="KW-0479">Metal-binding</keyword>
<dbReference type="PANTHER" id="PTHR32057:SF14">
    <property type="entry name" value="PROTEIN ADENYLYLTRANSFERASE SELO, MITOCHONDRIAL"/>
    <property type="match status" value="1"/>
</dbReference>
<accession>A0ABZ0MBS8</accession>
<comment type="function">
    <text evidence="8">Nucleotidyltransferase involved in the post-translational modification of proteins. It can catalyze the addition of adenosine monophosphate (AMP) or uridine monophosphate (UMP) to a protein, resulting in modifications known as AMPylation and UMPylation.</text>
</comment>
<comment type="catalytic activity">
    <reaction evidence="8">
        <text>L-threonyl-[protein] + ATP = 3-O-(5'-adenylyl)-L-threonyl-[protein] + diphosphate</text>
        <dbReference type="Rhea" id="RHEA:54292"/>
        <dbReference type="Rhea" id="RHEA-COMP:11060"/>
        <dbReference type="Rhea" id="RHEA-COMP:13847"/>
        <dbReference type="ChEBI" id="CHEBI:30013"/>
        <dbReference type="ChEBI" id="CHEBI:30616"/>
        <dbReference type="ChEBI" id="CHEBI:33019"/>
        <dbReference type="ChEBI" id="CHEBI:138113"/>
        <dbReference type="EC" id="2.7.7.108"/>
    </reaction>
</comment>
<dbReference type="EC" id="2.7.7.108" evidence="8"/>
<dbReference type="EC" id="2.7.7.-" evidence="8"/>
<name>A0ABZ0MBS8_9GAMM</name>
<evidence type="ECO:0000313" key="10">
    <source>
        <dbReference type="Proteomes" id="UP001304419"/>
    </source>
</evidence>
<feature type="binding site" evidence="8">
    <location>
        <position position="126"/>
    </location>
    <ligand>
        <name>ATP</name>
        <dbReference type="ChEBI" id="CHEBI:30616"/>
    </ligand>
</feature>
<evidence type="ECO:0000256" key="3">
    <source>
        <dbReference type="ARBA" id="ARBA00022695"/>
    </source>
</evidence>
<sequence length="484" mass="54291">MTIFAKNGDDRMVFFQPYQGSALLFKEQPARFNQPTLLLSNTQLLVKLELEKYDTTALAELLSGQRPLDNIEPTSLAYSGHQFGQFNPLLGDGRAHLIGGVKLDDRRQYDLHLKGSGATRFSRGGDGFCALGPAVREFIMSQAMVGLGVPTTECLAVVTTGHHVYRQGEVPGAVVCRVAKSHIRIGTLQYLATQQNKDELWSLLNLLGEQLFEGFKVKSEQDVLELFREVCEQLVDLVVEWMRVGFIHGVMNTDNILLSGETIDFGPCAMMEKFDFNAVFSSIDRQGRYAFGNQPNIMNWNCARLAEALLVLWQDEQAGIEAFSQTLAEFSESFNRKYKDMWAAKLGIDEWSDADDILLSDLLKLMTEHELDFTNTFAALTNSLLGHPNKALSVPTELESWQRQWAQRRAADEVAANLMSQANPILIPRNALVEAEIALFNRQGMSQTLEDWLTALTSPYDYKDYPESWTSASTPAHYQTFCGT</sequence>
<comment type="cofactor">
    <cofactor evidence="8">
        <name>Mg(2+)</name>
        <dbReference type="ChEBI" id="CHEBI:18420"/>
    </cofactor>
    <cofactor evidence="8">
        <name>Mn(2+)</name>
        <dbReference type="ChEBI" id="CHEBI:29035"/>
    </cofactor>
</comment>
<feature type="binding site" evidence="8">
    <location>
        <position position="127"/>
    </location>
    <ligand>
        <name>ATP</name>
        <dbReference type="ChEBI" id="CHEBI:30616"/>
    </ligand>
</feature>
<evidence type="ECO:0000256" key="7">
    <source>
        <dbReference type="ARBA" id="ARBA00022842"/>
    </source>
</evidence>
<protein>
    <recommendedName>
        <fullName evidence="8">Protein nucleotidyltransferase YdiU</fullName>
        <ecNumber evidence="8">2.7.7.-</ecNumber>
    </recommendedName>
    <alternativeName>
        <fullName evidence="8">Protein adenylyltransferase YdiU</fullName>
        <ecNumber evidence="8">2.7.7.108</ecNumber>
    </alternativeName>
    <alternativeName>
        <fullName evidence="8">Protein uridylyltransferase YdiU</fullName>
        <ecNumber evidence="8">2.7.7.-</ecNumber>
    </alternativeName>
</protein>
<gene>
    <name evidence="8" type="primary">ydiU</name>
    <name evidence="8" type="synonym">selO</name>
    <name evidence="9" type="ORF">R5H13_00800</name>
</gene>
<comment type="catalytic activity">
    <reaction evidence="8">
        <text>L-tyrosyl-[protein] + ATP = O-(5'-adenylyl)-L-tyrosyl-[protein] + diphosphate</text>
        <dbReference type="Rhea" id="RHEA:54288"/>
        <dbReference type="Rhea" id="RHEA-COMP:10136"/>
        <dbReference type="Rhea" id="RHEA-COMP:13846"/>
        <dbReference type="ChEBI" id="CHEBI:30616"/>
        <dbReference type="ChEBI" id="CHEBI:33019"/>
        <dbReference type="ChEBI" id="CHEBI:46858"/>
        <dbReference type="ChEBI" id="CHEBI:83624"/>
        <dbReference type="EC" id="2.7.7.108"/>
    </reaction>
</comment>
<comment type="catalytic activity">
    <reaction evidence="8">
        <text>L-histidyl-[protein] + UTP = N(tele)-(5'-uridylyl)-L-histidyl-[protein] + diphosphate</text>
        <dbReference type="Rhea" id="RHEA:83891"/>
        <dbReference type="Rhea" id="RHEA-COMP:9745"/>
        <dbReference type="Rhea" id="RHEA-COMP:20239"/>
        <dbReference type="ChEBI" id="CHEBI:29979"/>
        <dbReference type="ChEBI" id="CHEBI:33019"/>
        <dbReference type="ChEBI" id="CHEBI:46398"/>
        <dbReference type="ChEBI" id="CHEBI:233474"/>
    </reaction>
</comment>
<dbReference type="InterPro" id="IPR003846">
    <property type="entry name" value="SelO"/>
</dbReference>
<dbReference type="NCBIfam" id="NF000658">
    <property type="entry name" value="PRK00029.1"/>
    <property type="match status" value="1"/>
</dbReference>
<keyword evidence="10" id="KW-1185">Reference proteome</keyword>
<feature type="binding site" evidence="8">
    <location>
        <position position="91"/>
    </location>
    <ligand>
        <name>ATP</name>
        <dbReference type="ChEBI" id="CHEBI:30616"/>
    </ligand>
</feature>
<feature type="binding site" evidence="8">
    <location>
        <position position="264"/>
    </location>
    <ligand>
        <name>Mg(2+)</name>
        <dbReference type="ChEBI" id="CHEBI:18420"/>
    </ligand>
</feature>
<keyword evidence="5 8" id="KW-0547">Nucleotide-binding</keyword>
<evidence type="ECO:0000256" key="2">
    <source>
        <dbReference type="ARBA" id="ARBA00022679"/>
    </source>
</evidence>
<evidence type="ECO:0000256" key="4">
    <source>
        <dbReference type="ARBA" id="ARBA00022723"/>
    </source>
</evidence>
<evidence type="ECO:0000256" key="5">
    <source>
        <dbReference type="ARBA" id="ARBA00022741"/>
    </source>
</evidence>
<keyword evidence="6 8" id="KW-0067">ATP-binding</keyword>
<organism evidence="9 10">
    <name type="scientific">Pseudoalteromonas maricaloris</name>
    <dbReference type="NCBI Taxonomy" id="184924"/>
    <lineage>
        <taxon>Bacteria</taxon>
        <taxon>Pseudomonadati</taxon>
        <taxon>Pseudomonadota</taxon>
        <taxon>Gammaproteobacteria</taxon>
        <taxon>Alteromonadales</taxon>
        <taxon>Pseudoalteromonadaceae</taxon>
        <taxon>Pseudoalteromonas</taxon>
    </lineage>
</organism>
<comment type="catalytic activity">
    <reaction evidence="8">
        <text>L-seryl-[protein] + ATP = 3-O-(5'-adenylyl)-L-seryl-[protein] + diphosphate</text>
        <dbReference type="Rhea" id="RHEA:58120"/>
        <dbReference type="Rhea" id="RHEA-COMP:9863"/>
        <dbReference type="Rhea" id="RHEA-COMP:15073"/>
        <dbReference type="ChEBI" id="CHEBI:29999"/>
        <dbReference type="ChEBI" id="CHEBI:30616"/>
        <dbReference type="ChEBI" id="CHEBI:33019"/>
        <dbReference type="ChEBI" id="CHEBI:142516"/>
        <dbReference type="EC" id="2.7.7.108"/>
    </reaction>
</comment>
<keyword evidence="8" id="KW-0464">Manganese</keyword>